<dbReference type="RefSeq" id="WP_167967624.1">
    <property type="nucleotide sequence ID" value="NZ_BHZG01000654.1"/>
</dbReference>
<dbReference type="InterPro" id="IPR010195">
    <property type="entry name" value="Uncharacterised_peroxidase-rel"/>
</dbReference>
<keyword evidence="2" id="KW-0575">Peroxidase</keyword>
<protein>
    <submittedName>
        <fullName evidence="2">Peroxidase-related enzyme</fullName>
    </submittedName>
</protein>
<dbReference type="EMBL" id="JAAVJD010000005">
    <property type="protein sequence ID" value="NJQ04322.1"/>
    <property type="molecule type" value="Genomic_DNA"/>
</dbReference>
<dbReference type="Pfam" id="PF02627">
    <property type="entry name" value="CMD"/>
    <property type="match status" value="1"/>
</dbReference>
<dbReference type="InterPro" id="IPR003779">
    <property type="entry name" value="CMD-like"/>
</dbReference>
<dbReference type="GO" id="GO:0051920">
    <property type="term" value="F:peroxiredoxin activity"/>
    <property type="evidence" value="ECO:0007669"/>
    <property type="project" value="InterPro"/>
</dbReference>
<dbReference type="AlphaFoldDB" id="A0A7X6CXC1"/>
<dbReference type="NCBIfam" id="TIGR01926">
    <property type="entry name" value="peroxid_rel"/>
    <property type="match status" value="1"/>
</dbReference>
<evidence type="ECO:0000259" key="1">
    <source>
        <dbReference type="Pfam" id="PF02627"/>
    </source>
</evidence>
<keyword evidence="3" id="KW-1185">Reference proteome</keyword>
<sequence>MDEPAPLHRAEVLGHAEAARDALLRPPGPGPLDHALRTEAAVHAAESAGRPDLVARYRALGSGTAGGPAPAGRSALREAVRDWTRSATLAPATVGRDGVDALAAAGLDTAGVVSLAQLVAFVSYEVRVAAGRELLAGWTSGGQREAAARPIPAPPVAFTTAPLVWHPWVQAVDADRLSAAQRAVLDRHATLSTDSPYYRTLLHDPVALDHRTHLYNALMYGRGGLARADRELVTLVASRVNGCAYCAGVHARKFARMVRDEQLTDQLLAHGSAALDADPRRQAVARFAERLAAPAPTADGADLAAVRAAGLDGAELLDLVHCAALFGWANRLMQTLGAPAPPGEPCPGGCCTGTSGPDAPRDATR</sequence>
<dbReference type="PANTHER" id="PTHR35446:SF2">
    <property type="entry name" value="CARBOXYMUCONOLACTONE DECARBOXYLASE-LIKE DOMAIN-CONTAINING PROTEIN"/>
    <property type="match status" value="1"/>
</dbReference>
<evidence type="ECO:0000313" key="3">
    <source>
        <dbReference type="Proteomes" id="UP000578686"/>
    </source>
</evidence>
<evidence type="ECO:0000313" key="2">
    <source>
        <dbReference type="EMBL" id="NJQ04322.1"/>
    </source>
</evidence>
<gene>
    <name evidence="2" type="ORF">HCN56_01700</name>
</gene>
<dbReference type="PANTHER" id="PTHR35446">
    <property type="entry name" value="SI:CH211-175M2.5"/>
    <property type="match status" value="1"/>
</dbReference>
<organism evidence="2 3">
    <name type="scientific">Streptomyces lonarensis</name>
    <dbReference type="NCBI Taxonomy" id="700599"/>
    <lineage>
        <taxon>Bacteria</taxon>
        <taxon>Bacillati</taxon>
        <taxon>Actinomycetota</taxon>
        <taxon>Actinomycetes</taxon>
        <taxon>Kitasatosporales</taxon>
        <taxon>Streptomycetaceae</taxon>
        <taxon>Streptomyces</taxon>
    </lineage>
</organism>
<dbReference type="Gene3D" id="1.20.1290.10">
    <property type="entry name" value="AhpD-like"/>
    <property type="match status" value="2"/>
</dbReference>
<name>A0A7X6CXC1_9ACTN</name>
<dbReference type="InterPro" id="IPR004675">
    <property type="entry name" value="AhpD_core"/>
</dbReference>
<dbReference type="InterPro" id="IPR029032">
    <property type="entry name" value="AhpD-like"/>
</dbReference>
<keyword evidence="2" id="KW-0560">Oxidoreductase</keyword>
<proteinExistence type="predicted"/>
<accession>A0A7X6CXC1</accession>
<dbReference type="Proteomes" id="UP000578686">
    <property type="component" value="Unassembled WGS sequence"/>
</dbReference>
<comment type="caution">
    <text evidence="2">The sequence shown here is derived from an EMBL/GenBank/DDBJ whole genome shotgun (WGS) entry which is preliminary data.</text>
</comment>
<feature type="domain" description="Carboxymuconolactone decarboxylase-like" evidence="1">
    <location>
        <begin position="208"/>
        <end position="289"/>
    </location>
</feature>
<reference evidence="2 3" key="1">
    <citation type="submission" date="2020-03" db="EMBL/GenBank/DDBJ databases">
        <title>Draft genome of Streptomyces sp. ventii, isolated from the Axial Seamount in the Pacific Ocean, and resequencing of the two type strains Streptomyces lonarensis strain NCL 716 and Streptomyces bohaiensis strain 11A07.</title>
        <authorList>
            <person name="Loughran R.M."/>
            <person name="Pfannmuller K.M."/>
            <person name="Wasson B.J."/>
            <person name="Deadmond M.C."/>
            <person name="Paddock B.E."/>
            <person name="Koyack M.J."/>
            <person name="Gallegos D.A."/>
            <person name="Mitchell E.A."/>
            <person name="Ushijima B."/>
            <person name="Saw J.H."/>
            <person name="Mcphail K.L."/>
            <person name="Videau P."/>
        </authorList>
    </citation>
    <scope>NUCLEOTIDE SEQUENCE [LARGE SCALE GENOMIC DNA]</scope>
    <source>
        <strain evidence="2 3">NCL716</strain>
    </source>
</reference>
<dbReference type="NCBIfam" id="TIGR00778">
    <property type="entry name" value="ahpD_dom"/>
    <property type="match status" value="1"/>
</dbReference>
<dbReference type="SUPFAM" id="SSF69118">
    <property type="entry name" value="AhpD-like"/>
    <property type="match status" value="2"/>
</dbReference>